<keyword evidence="2" id="KW-1185">Reference proteome</keyword>
<comment type="caution">
    <text evidence="1">The sequence shown here is derived from an EMBL/GenBank/DDBJ whole genome shotgun (WGS) entry which is preliminary data.</text>
</comment>
<proteinExistence type="predicted"/>
<accession>A0A177YKR5</accession>
<dbReference type="Proteomes" id="UP000077519">
    <property type="component" value="Unassembled WGS sequence"/>
</dbReference>
<evidence type="ECO:0000313" key="2">
    <source>
        <dbReference type="Proteomes" id="UP000077519"/>
    </source>
</evidence>
<gene>
    <name evidence="1" type="ORF">A3K89_18090</name>
</gene>
<protein>
    <submittedName>
        <fullName evidence="1">Uncharacterized protein</fullName>
    </submittedName>
</protein>
<reference evidence="1 2" key="1">
    <citation type="submission" date="2016-03" db="EMBL/GenBank/DDBJ databases">
        <title>Genome sequence of Rhodococcus kyotonensis KB10.</title>
        <authorList>
            <person name="Jeong H."/>
            <person name="Hong C.E."/>
            <person name="Jo S.H."/>
            <person name="Park J.M."/>
        </authorList>
    </citation>
    <scope>NUCLEOTIDE SEQUENCE [LARGE SCALE GENOMIC DNA]</scope>
    <source>
        <strain evidence="1 2">KB10</strain>
    </source>
</reference>
<name>A0A177YKR5_9NOCA</name>
<evidence type="ECO:0000313" key="1">
    <source>
        <dbReference type="EMBL" id="OAK56103.1"/>
    </source>
</evidence>
<sequence length="82" mass="8880">MSQTAESLQALYDSAPNARLILEEGRLVLDVPEQHVDNDVVEVITRAGLLDRLAELGTEHPSVQDLENYAPVVDDIAAKLGA</sequence>
<dbReference type="EMBL" id="LVHI01000006">
    <property type="protein sequence ID" value="OAK56103.1"/>
    <property type="molecule type" value="Genomic_DNA"/>
</dbReference>
<dbReference type="RefSeq" id="WP_068422897.1">
    <property type="nucleotide sequence ID" value="NZ_LVHI01000006.1"/>
</dbReference>
<dbReference type="AlphaFoldDB" id="A0A177YKR5"/>
<organism evidence="1 2">
    <name type="scientific">Rhodococcoides kyotonense</name>
    <dbReference type="NCBI Taxonomy" id="398843"/>
    <lineage>
        <taxon>Bacteria</taxon>
        <taxon>Bacillati</taxon>
        <taxon>Actinomycetota</taxon>
        <taxon>Actinomycetes</taxon>
        <taxon>Mycobacteriales</taxon>
        <taxon>Nocardiaceae</taxon>
        <taxon>Rhodococcoides</taxon>
    </lineage>
</organism>